<evidence type="ECO:0000313" key="3">
    <source>
        <dbReference type="EMBL" id="KAB1650641.1"/>
    </source>
</evidence>
<dbReference type="PANTHER" id="PTHR46558">
    <property type="entry name" value="TRACRIPTIONAL REGULATORY PROTEIN-RELATED-RELATED"/>
    <property type="match status" value="1"/>
</dbReference>
<evidence type="ECO:0000256" key="1">
    <source>
        <dbReference type="ARBA" id="ARBA00023125"/>
    </source>
</evidence>
<dbReference type="SMART" id="SM00530">
    <property type="entry name" value="HTH_XRE"/>
    <property type="match status" value="1"/>
</dbReference>
<keyword evidence="4" id="KW-1185">Reference proteome</keyword>
<comment type="caution">
    <text evidence="3">The sequence shown here is derived from an EMBL/GenBank/DDBJ whole genome shotgun (WGS) entry which is preliminary data.</text>
</comment>
<dbReference type="GO" id="GO:0016491">
    <property type="term" value="F:oxidoreductase activity"/>
    <property type="evidence" value="ECO:0007669"/>
    <property type="project" value="InterPro"/>
</dbReference>
<dbReference type="Gene3D" id="1.10.260.40">
    <property type="entry name" value="lambda repressor-like DNA-binding domains"/>
    <property type="match status" value="1"/>
</dbReference>
<dbReference type="PROSITE" id="PS50943">
    <property type="entry name" value="HTH_CROC1"/>
    <property type="match status" value="1"/>
</dbReference>
<dbReference type="RefSeq" id="WP_151430173.1">
    <property type="nucleotide sequence ID" value="NZ_JANJZI010000010.1"/>
</dbReference>
<evidence type="ECO:0000313" key="4">
    <source>
        <dbReference type="Proteomes" id="UP000479639"/>
    </source>
</evidence>
<dbReference type="EMBL" id="WAJS01000012">
    <property type="protein sequence ID" value="KAB1650641.1"/>
    <property type="molecule type" value="Genomic_DNA"/>
</dbReference>
<gene>
    <name evidence="3" type="ORF">F8D48_04925</name>
</gene>
<dbReference type="InterPro" id="IPR036073">
    <property type="entry name" value="Desulfoferrodoxin_Fe-bd_dom_sf"/>
</dbReference>
<dbReference type="CDD" id="cd00093">
    <property type="entry name" value="HTH_XRE"/>
    <property type="match status" value="1"/>
</dbReference>
<dbReference type="Gene3D" id="2.60.40.730">
    <property type="entry name" value="SOR catalytic domain"/>
    <property type="match status" value="1"/>
</dbReference>
<dbReference type="InterPro" id="IPR010982">
    <property type="entry name" value="Lambda_DNA-bd_dom_sf"/>
</dbReference>
<proteinExistence type="predicted"/>
<dbReference type="Proteomes" id="UP000479639">
    <property type="component" value="Unassembled WGS sequence"/>
</dbReference>
<keyword evidence="1" id="KW-0238">DNA-binding</keyword>
<dbReference type="SUPFAM" id="SSF47413">
    <property type="entry name" value="lambda repressor-like DNA-binding domains"/>
    <property type="match status" value="1"/>
</dbReference>
<dbReference type="AlphaFoldDB" id="A0A7C8BST4"/>
<dbReference type="SUPFAM" id="SSF49367">
    <property type="entry name" value="Superoxide reductase-like"/>
    <property type="match status" value="1"/>
</dbReference>
<evidence type="ECO:0000259" key="2">
    <source>
        <dbReference type="PROSITE" id="PS50943"/>
    </source>
</evidence>
<name>A0A7C8BST4_9ACTN</name>
<accession>A0A7C8BST4</accession>
<dbReference type="InterPro" id="IPR001387">
    <property type="entry name" value="Cro/C1-type_HTH"/>
</dbReference>
<reference evidence="3 4" key="1">
    <citation type="submission" date="2019-09" db="EMBL/GenBank/DDBJ databases">
        <title>Whole genome shotgun sequencing (WGS) of Ellagibacter isourolithinifaciens DSM 104140(T) and Adlercreutzia muris DSM 29508(T).</title>
        <authorList>
            <person name="Stoll D.A."/>
            <person name="Danylec N."/>
            <person name="Huch M."/>
        </authorList>
    </citation>
    <scope>NUCLEOTIDE SEQUENCE [LARGE SCALE GENOMIC DNA]</scope>
    <source>
        <strain evidence="3 4">DSM 29508</strain>
    </source>
</reference>
<dbReference type="PANTHER" id="PTHR46558:SF4">
    <property type="entry name" value="DNA-BIDING PHAGE PROTEIN"/>
    <property type="match status" value="1"/>
</dbReference>
<sequence>MTSYISGASIRALRERAGMTQRHLADRLGITDKAVSKWETDRGLPDITLVEPLACALGVSVAELLSGEQIVNANRAGNLLRAKFYVCPLCGNVIHATGEASISCCGIALPVLEVENAVDGRIPAAPENAAAADPSAHLPRVEVADGEVYLTMEHPMGKDHFISFMAYVTTDQVFFRKLYPEQTADARFPYRGLGIIFAYCNRHGLFACRTPRVQRKSTVRLM</sequence>
<dbReference type="GO" id="GO:0003677">
    <property type="term" value="F:DNA binding"/>
    <property type="evidence" value="ECO:0007669"/>
    <property type="project" value="UniProtKB-KW"/>
</dbReference>
<dbReference type="Pfam" id="PF01381">
    <property type="entry name" value="HTH_3"/>
    <property type="match status" value="1"/>
</dbReference>
<feature type="domain" description="HTH cro/C1-type" evidence="2">
    <location>
        <begin position="10"/>
        <end position="64"/>
    </location>
</feature>
<dbReference type="GO" id="GO:0005506">
    <property type="term" value="F:iron ion binding"/>
    <property type="evidence" value="ECO:0007669"/>
    <property type="project" value="InterPro"/>
</dbReference>
<protein>
    <submittedName>
        <fullName evidence="3">Helix-turn-helix domain-containing protein</fullName>
    </submittedName>
</protein>
<organism evidence="3 4">
    <name type="scientific">Adlercreutzia muris</name>
    <dbReference type="NCBI Taxonomy" id="1796610"/>
    <lineage>
        <taxon>Bacteria</taxon>
        <taxon>Bacillati</taxon>
        <taxon>Actinomycetota</taxon>
        <taxon>Coriobacteriia</taxon>
        <taxon>Eggerthellales</taxon>
        <taxon>Eggerthellaceae</taxon>
        <taxon>Adlercreutzia</taxon>
    </lineage>
</organism>